<organism evidence="3 4">
    <name type="scientific">Gandjariella thermophila</name>
    <dbReference type="NCBI Taxonomy" id="1931992"/>
    <lineage>
        <taxon>Bacteria</taxon>
        <taxon>Bacillati</taxon>
        <taxon>Actinomycetota</taxon>
        <taxon>Actinomycetes</taxon>
        <taxon>Pseudonocardiales</taxon>
        <taxon>Pseudonocardiaceae</taxon>
        <taxon>Gandjariella</taxon>
    </lineage>
</organism>
<dbReference type="GO" id="GO:0004622">
    <property type="term" value="F:phosphatidylcholine lysophospholipase activity"/>
    <property type="evidence" value="ECO:0007669"/>
    <property type="project" value="TreeGrafter"/>
</dbReference>
<dbReference type="Pfam" id="PF13472">
    <property type="entry name" value="Lipase_GDSL_2"/>
    <property type="match status" value="1"/>
</dbReference>
<reference evidence="4" key="1">
    <citation type="submission" date="2019-04" db="EMBL/GenBank/DDBJ databases">
        <title>Draft genome sequence of Pseudonocardiaceae bacterium SL3-2-4.</title>
        <authorList>
            <person name="Ningsih F."/>
            <person name="Yokota A."/>
            <person name="Sakai Y."/>
            <person name="Nanatani K."/>
            <person name="Yabe S."/>
            <person name="Oetari A."/>
            <person name="Sjamsuridzal W."/>
        </authorList>
    </citation>
    <scope>NUCLEOTIDE SEQUENCE [LARGE SCALE GENOMIC DNA]</scope>
    <source>
        <strain evidence="4">SL3-2-4</strain>
    </source>
</reference>
<dbReference type="RefSeq" id="WP_137813057.1">
    <property type="nucleotide sequence ID" value="NZ_BJFL01000005.1"/>
</dbReference>
<comment type="caution">
    <text evidence="3">The sequence shown here is derived from an EMBL/GenBank/DDBJ whole genome shotgun (WGS) entry which is preliminary data.</text>
</comment>
<dbReference type="InterPro" id="IPR036514">
    <property type="entry name" value="SGNH_hydro_sf"/>
</dbReference>
<keyword evidence="1" id="KW-0472">Membrane</keyword>
<name>A0A4D4J7H4_9PSEU</name>
<proteinExistence type="predicted"/>
<sequence>MTALRAFRTVAMAAGAIGGLSGAAYGLLTEQSRRARLVIGVPEAPPPCADGIYLPDGSGPVTDEVVFGTANPLCFAVLGDSSAAGVGVESAEQLPGVLLARGLAEEAERPVRLATYAISGSTTRSLPGQVDRALAARPDVALVVIGANDVTTKMPVHVSARLLGVEVRRLTAAGVGVVVGTCPDLGAIRPIPQPLRAVARSWSLTLARMQRGEVERAGGIPVALADLLSPEFLARPTDLFSADRFHPNAAGYEAAAAVILPALCSVAGVWSGGPLPALPTRSATAEARRPTARVVAWLNRALGRPEPVQS</sequence>
<dbReference type="PANTHER" id="PTHR30383">
    <property type="entry name" value="THIOESTERASE 1/PROTEASE 1/LYSOPHOSPHOLIPASE L1"/>
    <property type="match status" value="1"/>
</dbReference>
<dbReference type="Proteomes" id="UP000298860">
    <property type="component" value="Unassembled WGS sequence"/>
</dbReference>
<keyword evidence="1" id="KW-0812">Transmembrane</keyword>
<keyword evidence="4" id="KW-1185">Reference proteome</keyword>
<dbReference type="Gene3D" id="3.40.50.1110">
    <property type="entry name" value="SGNH hydrolase"/>
    <property type="match status" value="1"/>
</dbReference>
<protein>
    <recommendedName>
        <fullName evidence="2">SGNH hydrolase-type esterase domain-containing protein</fullName>
    </recommendedName>
</protein>
<keyword evidence="1" id="KW-1133">Transmembrane helix</keyword>
<feature type="transmembrane region" description="Helical" evidence="1">
    <location>
        <begin position="6"/>
        <end position="28"/>
    </location>
</feature>
<dbReference type="OrthoDB" id="9804395at2"/>
<dbReference type="SUPFAM" id="SSF52266">
    <property type="entry name" value="SGNH hydrolase"/>
    <property type="match status" value="1"/>
</dbReference>
<feature type="domain" description="SGNH hydrolase-type esterase" evidence="2">
    <location>
        <begin position="77"/>
        <end position="254"/>
    </location>
</feature>
<dbReference type="EMBL" id="BJFL01000005">
    <property type="protein sequence ID" value="GDY29907.1"/>
    <property type="molecule type" value="Genomic_DNA"/>
</dbReference>
<evidence type="ECO:0000259" key="2">
    <source>
        <dbReference type="Pfam" id="PF13472"/>
    </source>
</evidence>
<dbReference type="InterPro" id="IPR013830">
    <property type="entry name" value="SGNH_hydro"/>
</dbReference>
<gene>
    <name evidence="3" type="ORF">GTS_15400</name>
</gene>
<dbReference type="InterPro" id="IPR051532">
    <property type="entry name" value="Ester_Hydrolysis_Enzymes"/>
</dbReference>
<evidence type="ECO:0000256" key="1">
    <source>
        <dbReference type="SAM" id="Phobius"/>
    </source>
</evidence>
<accession>A0A4D4J7H4</accession>
<dbReference type="PANTHER" id="PTHR30383:SF5">
    <property type="entry name" value="SGNH HYDROLASE-TYPE ESTERASE DOMAIN-CONTAINING PROTEIN"/>
    <property type="match status" value="1"/>
</dbReference>
<dbReference type="CDD" id="cd01836">
    <property type="entry name" value="FeeA_FeeB_like"/>
    <property type="match status" value="1"/>
</dbReference>
<evidence type="ECO:0000313" key="4">
    <source>
        <dbReference type="Proteomes" id="UP000298860"/>
    </source>
</evidence>
<dbReference type="AlphaFoldDB" id="A0A4D4J7H4"/>
<evidence type="ECO:0000313" key="3">
    <source>
        <dbReference type="EMBL" id="GDY29907.1"/>
    </source>
</evidence>